<dbReference type="Proteomes" id="UP000054783">
    <property type="component" value="Unassembled WGS sequence"/>
</dbReference>
<evidence type="ECO:0000313" key="2">
    <source>
        <dbReference type="EMBL" id="KRY08158.1"/>
    </source>
</evidence>
<proteinExistence type="predicted"/>
<comment type="caution">
    <text evidence="2">The sequence shown here is derived from an EMBL/GenBank/DDBJ whole genome shotgun (WGS) entry which is preliminary data.</text>
</comment>
<name>A0A0V0Z6T5_9BILA</name>
<protein>
    <submittedName>
        <fullName evidence="2">Uncharacterized protein</fullName>
    </submittedName>
</protein>
<reference evidence="2 3" key="1">
    <citation type="submission" date="2015-01" db="EMBL/GenBank/DDBJ databases">
        <title>Evolution of Trichinella species and genotypes.</title>
        <authorList>
            <person name="Korhonen P.K."/>
            <person name="Edoardo P."/>
            <person name="Giuseppe L.R."/>
            <person name="Gasser R.B."/>
        </authorList>
    </citation>
    <scope>NUCLEOTIDE SEQUENCE [LARGE SCALE GENOMIC DNA]</scope>
    <source>
        <strain evidence="2">ISS2496</strain>
    </source>
</reference>
<evidence type="ECO:0000313" key="3">
    <source>
        <dbReference type="Proteomes" id="UP000054783"/>
    </source>
</evidence>
<gene>
    <name evidence="2" type="ORF">T12_1783</name>
</gene>
<organism evidence="2 3">
    <name type="scientific">Trichinella patagoniensis</name>
    <dbReference type="NCBI Taxonomy" id="990121"/>
    <lineage>
        <taxon>Eukaryota</taxon>
        <taxon>Metazoa</taxon>
        <taxon>Ecdysozoa</taxon>
        <taxon>Nematoda</taxon>
        <taxon>Enoplea</taxon>
        <taxon>Dorylaimia</taxon>
        <taxon>Trichinellida</taxon>
        <taxon>Trichinellidae</taxon>
        <taxon>Trichinella</taxon>
    </lineage>
</organism>
<sequence>MGDQVPHPRGRMFRTERHRPRRRDPIVAHGAQRSRTEVRPSPGVTETQCEPYIYLATNTRRHYYR</sequence>
<feature type="region of interest" description="Disordered" evidence="1">
    <location>
        <begin position="1"/>
        <end position="45"/>
    </location>
</feature>
<dbReference type="EMBL" id="JYDQ01000359">
    <property type="protein sequence ID" value="KRY08158.1"/>
    <property type="molecule type" value="Genomic_DNA"/>
</dbReference>
<keyword evidence="3" id="KW-1185">Reference proteome</keyword>
<evidence type="ECO:0000256" key="1">
    <source>
        <dbReference type="SAM" id="MobiDB-lite"/>
    </source>
</evidence>
<dbReference type="AlphaFoldDB" id="A0A0V0Z6T5"/>
<accession>A0A0V0Z6T5</accession>
<feature type="compositionally biased region" description="Basic residues" evidence="1">
    <location>
        <begin position="8"/>
        <end position="22"/>
    </location>
</feature>